<feature type="transmembrane region" description="Helical" evidence="1">
    <location>
        <begin position="97"/>
        <end position="118"/>
    </location>
</feature>
<dbReference type="AlphaFoldDB" id="A0A8T0QPN9"/>
<feature type="transmembrane region" description="Helical" evidence="1">
    <location>
        <begin position="61"/>
        <end position="85"/>
    </location>
</feature>
<dbReference type="InterPro" id="IPR022149">
    <property type="entry name" value="DUF3681"/>
</dbReference>
<keyword evidence="1" id="KW-0472">Membrane</keyword>
<evidence type="ECO:0000313" key="3">
    <source>
        <dbReference type="Proteomes" id="UP000823388"/>
    </source>
</evidence>
<protein>
    <submittedName>
        <fullName evidence="2">Uncharacterized protein</fullName>
    </submittedName>
</protein>
<gene>
    <name evidence="2" type="ORF">PVAP13_7KG352100</name>
</gene>
<dbReference type="EMBL" id="CM029049">
    <property type="protein sequence ID" value="KAG2574844.1"/>
    <property type="molecule type" value="Genomic_DNA"/>
</dbReference>
<name>A0A8T0QPN9_PANVG</name>
<keyword evidence="1" id="KW-0812">Transmembrane</keyword>
<keyword evidence="3" id="KW-1185">Reference proteome</keyword>
<dbReference type="OrthoDB" id="691733at2759"/>
<feature type="transmembrane region" description="Helical" evidence="1">
    <location>
        <begin position="29"/>
        <end position="49"/>
    </location>
</feature>
<evidence type="ECO:0000313" key="2">
    <source>
        <dbReference type="EMBL" id="KAG2574844.1"/>
    </source>
</evidence>
<keyword evidence="1" id="KW-1133">Transmembrane helix</keyword>
<proteinExistence type="predicted"/>
<reference evidence="2" key="1">
    <citation type="submission" date="2020-05" db="EMBL/GenBank/DDBJ databases">
        <title>WGS assembly of Panicum virgatum.</title>
        <authorList>
            <person name="Lovell J.T."/>
            <person name="Jenkins J."/>
            <person name="Shu S."/>
            <person name="Juenger T.E."/>
            <person name="Schmutz J."/>
        </authorList>
    </citation>
    <scope>NUCLEOTIDE SEQUENCE</scope>
    <source>
        <strain evidence="2">AP13</strain>
    </source>
</reference>
<evidence type="ECO:0000256" key="1">
    <source>
        <dbReference type="SAM" id="Phobius"/>
    </source>
</evidence>
<organism evidence="2 3">
    <name type="scientific">Panicum virgatum</name>
    <name type="common">Blackwell switchgrass</name>
    <dbReference type="NCBI Taxonomy" id="38727"/>
    <lineage>
        <taxon>Eukaryota</taxon>
        <taxon>Viridiplantae</taxon>
        <taxon>Streptophyta</taxon>
        <taxon>Embryophyta</taxon>
        <taxon>Tracheophyta</taxon>
        <taxon>Spermatophyta</taxon>
        <taxon>Magnoliopsida</taxon>
        <taxon>Liliopsida</taxon>
        <taxon>Poales</taxon>
        <taxon>Poaceae</taxon>
        <taxon>PACMAD clade</taxon>
        <taxon>Panicoideae</taxon>
        <taxon>Panicodae</taxon>
        <taxon>Paniceae</taxon>
        <taxon>Panicinae</taxon>
        <taxon>Panicum</taxon>
        <taxon>Panicum sect. Hiantes</taxon>
    </lineage>
</organism>
<dbReference type="PANTHER" id="PTHR33530:SF12">
    <property type="entry name" value="MAJOR FACILITATOR SUPERFAMILY (MFS) PROFILE DOMAIN-CONTAINING PROTEIN"/>
    <property type="match status" value="1"/>
</dbReference>
<dbReference type="Proteomes" id="UP000823388">
    <property type="component" value="Chromosome 7K"/>
</dbReference>
<comment type="caution">
    <text evidence="2">The sequence shown here is derived from an EMBL/GenBank/DDBJ whole genome shotgun (WGS) entry which is preliminary data.</text>
</comment>
<sequence>MEFLAAFMQIVNMISEALRNVERLPAALISGGVVQAAAALALAIFKAPAGIFLHNGKGPFYLYYGILVAVGSFGLVEATVGLWVSGDPNNRRIIGKTIVWVSILPLVLVAGLGGFVIVK</sequence>
<dbReference type="PANTHER" id="PTHR33530">
    <property type="entry name" value="OS01G0147100 PROTEIN"/>
    <property type="match status" value="1"/>
</dbReference>
<accession>A0A8T0QPN9</accession>
<dbReference type="Pfam" id="PF12442">
    <property type="entry name" value="DUF3681"/>
    <property type="match status" value="1"/>
</dbReference>